<dbReference type="OrthoDB" id="409956at2759"/>
<evidence type="ECO:0000313" key="6">
    <source>
        <dbReference type="EMBL" id="KAG5913951.1"/>
    </source>
</evidence>
<keyword evidence="7" id="KW-1185">Reference proteome</keyword>
<evidence type="ECO:0000256" key="2">
    <source>
        <dbReference type="ARBA" id="ARBA00022630"/>
    </source>
</evidence>
<keyword evidence="4" id="KW-0560">Oxidoreductase</keyword>
<comment type="caution">
    <text evidence="6">The sequence shown here is derived from an EMBL/GenBank/DDBJ whole genome shotgun (WGS) entry which is preliminary data.</text>
</comment>
<feature type="compositionally biased region" description="Low complexity" evidence="5">
    <location>
        <begin position="10"/>
        <end position="24"/>
    </location>
</feature>
<evidence type="ECO:0000256" key="4">
    <source>
        <dbReference type="ARBA" id="ARBA00023002"/>
    </source>
</evidence>
<dbReference type="GO" id="GO:0005737">
    <property type="term" value="C:cytoplasm"/>
    <property type="evidence" value="ECO:0007669"/>
    <property type="project" value="TreeGrafter"/>
</dbReference>
<dbReference type="EMBL" id="SRPY01001199">
    <property type="protein sequence ID" value="KAG5913951.1"/>
    <property type="molecule type" value="Genomic_DNA"/>
</dbReference>
<feature type="region of interest" description="Disordered" evidence="5">
    <location>
        <begin position="1"/>
        <end position="24"/>
    </location>
</feature>
<dbReference type="AlphaFoldDB" id="A0A8K0IZQ6"/>
<dbReference type="SUPFAM" id="SSF54373">
    <property type="entry name" value="FAD-linked reductases, C-terminal domain"/>
    <property type="match status" value="1"/>
</dbReference>
<dbReference type="GO" id="GO:0003884">
    <property type="term" value="F:D-amino-acid oxidase activity"/>
    <property type="evidence" value="ECO:0007669"/>
    <property type="project" value="InterPro"/>
</dbReference>
<dbReference type="PANTHER" id="PTHR11530:SF16">
    <property type="entry name" value="D-AMINO ACID OXIDASE (AFU_ORTHOLOGUE AFUA_5G11290)"/>
    <property type="match status" value="1"/>
</dbReference>
<protein>
    <submittedName>
        <fullName evidence="6">Uncharacterized protein</fullName>
    </submittedName>
</protein>
<name>A0A8K0IZQ6_9HYPO</name>
<reference evidence="6" key="1">
    <citation type="journal article" date="2020" name="bioRxiv">
        <title>Whole genome comparisons of ergot fungi reveals the divergence and evolution of species within the genus Claviceps are the result of varying mechanisms driving genome evolution and host range expansion.</title>
        <authorList>
            <person name="Wyka S.A."/>
            <person name="Mondo S.J."/>
            <person name="Liu M."/>
            <person name="Dettman J."/>
            <person name="Nalam V."/>
            <person name="Broders K.D."/>
        </authorList>
    </citation>
    <scope>NUCLEOTIDE SEQUENCE</scope>
    <source>
        <strain evidence="6">CCC 489</strain>
    </source>
</reference>
<evidence type="ECO:0000256" key="5">
    <source>
        <dbReference type="SAM" id="MobiDB-lite"/>
    </source>
</evidence>
<accession>A0A8K0IZQ6</accession>
<evidence type="ECO:0000256" key="3">
    <source>
        <dbReference type="ARBA" id="ARBA00022827"/>
    </source>
</evidence>
<dbReference type="Gene3D" id="3.30.9.10">
    <property type="entry name" value="D-Amino Acid Oxidase, subunit A, domain 2"/>
    <property type="match status" value="1"/>
</dbReference>
<gene>
    <name evidence="6" type="ORF">E4U42_000753</name>
</gene>
<keyword evidence="2" id="KW-0285">Flavoprotein</keyword>
<sequence>MFMYRKGPIQRPSSSARRGRQSQACADGSVRRVAVLVYGISAPWDDGARACSVVLSVNRTISRQDPLGDGVLYVLIEYASPWAGANLLPMSTSEHSRWERRTRPEMKRLAEQVPEAGIHFSEQGPRCPPATIRAAKFTSVCINTAVYLAWLVGQRLGNGVVFRRAVVTHIHEARSRSHTGEEASIVDNAVTPARGQMVLVRNELHPIFTTSGTDDGPTNMLYTMQRPAGRGTVLGGTYDVGRRESAPDPNTALRIHAARRGPCAPRVPTTTATAGLSVVRHAAGLRPYRPAGVRVESERLDDGTWVVRAQ</sequence>
<proteinExistence type="predicted"/>
<evidence type="ECO:0000256" key="1">
    <source>
        <dbReference type="ARBA" id="ARBA00001974"/>
    </source>
</evidence>
<comment type="cofactor">
    <cofactor evidence="1">
        <name>FAD</name>
        <dbReference type="ChEBI" id="CHEBI:57692"/>
    </cofactor>
</comment>
<dbReference type="Proteomes" id="UP000811619">
    <property type="component" value="Unassembled WGS sequence"/>
</dbReference>
<dbReference type="PANTHER" id="PTHR11530">
    <property type="entry name" value="D-AMINO ACID OXIDASE"/>
    <property type="match status" value="1"/>
</dbReference>
<dbReference type="GO" id="GO:0019478">
    <property type="term" value="P:D-amino acid catabolic process"/>
    <property type="evidence" value="ECO:0007669"/>
    <property type="project" value="TreeGrafter"/>
</dbReference>
<organism evidence="6 7">
    <name type="scientific">Claviceps africana</name>
    <dbReference type="NCBI Taxonomy" id="83212"/>
    <lineage>
        <taxon>Eukaryota</taxon>
        <taxon>Fungi</taxon>
        <taxon>Dikarya</taxon>
        <taxon>Ascomycota</taxon>
        <taxon>Pezizomycotina</taxon>
        <taxon>Sordariomycetes</taxon>
        <taxon>Hypocreomycetidae</taxon>
        <taxon>Hypocreales</taxon>
        <taxon>Clavicipitaceae</taxon>
        <taxon>Claviceps</taxon>
    </lineage>
</organism>
<evidence type="ECO:0000313" key="7">
    <source>
        <dbReference type="Proteomes" id="UP000811619"/>
    </source>
</evidence>
<dbReference type="InterPro" id="IPR023209">
    <property type="entry name" value="DAO"/>
</dbReference>
<keyword evidence="3" id="KW-0274">FAD</keyword>
<dbReference type="GO" id="GO:0071949">
    <property type="term" value="F:FAD binding"/>
    <property type="evidence" value="ECO:0007669"/>
    <property type="project" value="InterPro"/>
</dbReference>